<dbReference type="EMBL" id="JBHDLJ010000005">
    <property type="protein sequence ID" value="MFB0834495.1"/>
    <property type="molecule type" value="Genomic_DNA"/>
</dbReference>
<feature type="compositionally biased region" description="Acidic residues" evidence="1">
    <location>
        <begin position="44"/>
        <end position="61"/>
    </location>
</feature>
<name>A0ABV4ULG7_9MICC</name>
<feature type="compositionally biased region" description="Basic and acidic residues" evidence="1">
    <location>
        <begin position="20"/>
        <end position="42"/>
    </location>
</feature>
<protein>
    <submittedName>
        <fullName evidence="2">Uncharacterized protein</fullName>
    </submittedName>
</protein>
<sequence length="61" mass="6526">MDDQTHDETTTPAEGSGAGKADRESAEWTGGRKVETPEKGDPADLPELEVEEDSPVEPENS</sequence>
<evidence type="ECO:0000313" key="2">
    <source>
        <dbReference type="EMBL" id="MFB0834495.1"/>
    </source>
</evidence>
<dbReference type="RefSeq" id="WP_373971671.1">
    <property type="nucleotide sequence ID" value="NZ_JBHDLJ010000005.1"/>
</dbReference>
<accession>A0ABV4ULG7</accession>
<proteinExistence type="predicted"/>
<reference evidence="2 3" key="1">
    <citation type="submission" date="2024-09" db="EMBL/GenBank/DDBJ databases">
        <authorList>
            <person name="Salinas-Garcia M.A."/>
            <person name="Prieme A."/>
        </authorList>
    </citation>
    <scope>NUCLEOTIDE SEQUENCE [LARGE SCALE GENOMIC DNA]</scope>
    <source>
        <strain evidence="2 3">DSM 21081</strain>
    </source>
</reference>
<evidence type="ECO:0000313" key="3">
    <source>
        <dbReference type="Proteomes" id="UP001575652"/>
    </source>
</evidence>
<keyword evidence="3" id="KW-1185">Reference proteome</keyword>
<gene>
    <name evidence="2" type="ORF">ACETWP_07835</name>
</gene>
<comment type="caution">
    <text evidence="2">The sequence shown here is derived from an EMBL/GenBank/DDBJ whole genome shotgun (WGS) entry which is preliminary data.</text>
</comment>
<organism evidence="2 3">
    <name type="scientific">Arthrobacter halodurans</name>
    <dbReference type="NCBI Taxonomy" id="516699"/>
    <lineage>
        <taxon>Bacteria</taxon>
        <taxon>Bacillati</taxon>
        <taxon>Actinomycetota</taxon>
        <taxon>Actinomycetes</taxon>
        <taxon>Micrococcales</taxon>
        <taxon>Micrococcaceae</taxon>
        <taxon>Arthrobacter</taxon>
    </lineage>
</organism>
<evidence type="ECO:0000256" key="1">
    <source>
        <dbReference type="SAM" id="MobiDB-lite"/>
    </source>
</evidence>
<dbReference type="Proteomes" id="UP001575652">
    <property type="component" value="Unassembled WGS sequence"/>
</dbReference>
<feature type="region of interest" description="Disordered" evidence="1">
    <location>
        <begin position="1"/>
        <end position="61"/>
    </location>
</feature>